<evidence type="ECO:0000313" key="4">
    <source>
        <dbReference type="Proteomes" id="UP001417504"/>
    </source>
</evidence>
<dbReference type="Gene3D" id="3.90.550.20">
    <property type="match status" value="1"/>
</dbReference>
<evidence type="ECO:0000313" key="3">
    <source>
        <dbReference type="EMBL" id="KAK9124468.1"/>
    </source>
</evidence>
<dbReference type="Pfam" id="PF04572">
    <property type="entry name" value="Gb3_synth"/>
    <property type="match status" value="1"/>
</dbReference>
<comment type="caution">
    <text evidence="3">The sequence shown here is derived from an EMBL/GenBank/DDBJ whole genome shotgun (WGS) entry which is preliminary data.</text>
</comment>
<dbReference type="InterPro" id="IPR044789">
    <property type="entry name" value="Put_A1-4-GlycosylTfrase_plant"/>
</dbReference>
<feature type="transmembrane region" description="Helical" evidence="1">
    <location>
        <begin position="15"/>
        <end position="45"/>
    </location>
</feature>
<keyword evidence="1" id="KW-1133">Transmembrane helix</keyword>
<organism evidence="3 4">
    <name type="scientific">Stephania japonica</name>
    <dbReference type="NCBI Taxonomy" id="461633"/>
    <lineage>
        <taxon>Eukaryota</taxon>
        <taxon>Viridiplantae</taxon>
        <taxon>Streptophyta</taxon>
        <taxon>Embryophyta</taxon>
        <taxon>Tracheophyta</taxon>
        <taxon>Spermatophyta</taxon>
        <taxon>Magnoliopsida</taxon>
        <taxon>Ranunculales</taxon>
        <taxon>Menispermaceae</taxon>
        <taxon>Menispermoideae</taxon>
        <taxon>Cissampelideae</taxon>
        <taxon>Stephania</taxon>
    </lineage>
</organism>
<feature type="domain" description="Alpha 1,4-glycosyltransferase" evidence="2">
    <location>
        <begin position="294"/>
        <end position="417"/>
    </location>
</feature>
<evidence type="ECO:0000259" key="2">
    <source>
        <dbReference type="Pfam" id="PF04572"/>
    </source>
</evidence>
<dbReference type="Pfam" id="PF04488">
    <property type="entry name" value="Gly_transf_sug"/>
    <property type="match status" value="1"/>
</dbReference>
<sequence length="422" mass="48507">MLSKSRTNGHAKSSMLYAAPFACIMVVLLLVGAIYCSSFLTLIALKDMMMKTQIIMPTEFHGKSHLNTLLSVDDDDIKVDDDDDDSEGPDTLPCPPNMSAEERKAWIKEKIAEFRIFKSTALSKQFERRADKFFNGECEAQFFMTWFAPVESFRKREFMALDTLFKVHPNGCLMFLSRTMDSKHGKQIMKPLTERGFKVRALAPDLSFLLKETPAEAWLAEMKEGKRDPGKISLAQNLSDLLRIAVLYKYGGIYLDTDFIVLKKMSALRNTIGAEIMETKSENWRQLNSALLIFDKRHPILFKFLQGYAHDFDGNTWGHNSPHLVTREIKRMGSQERQDYNITILPTFAFYPIDWNKIVEFFHKPSNEAELKRKAASLVQLNMTYSLHLWNKVTSKIKIEEGSLIHQLISDHCILCQDTHNI</sequence>
<keyword evidence="4" id="KW-1185">Reference proteome</keyword>
<accession>A0AAP0IZ79</accession>
<dbReference type="AlphaFoldDB" id="A0AAP0IZ79"/>
<protein>
    <recommendedName>
        <fullName evidence="2">Alpha 1,4-glycosyltransferase domain-containing protein</fullName>
    </recommendedName>
</protein>
<reference evidence="3 4" key="1">
    <citation type="submission" date="2024-01" db="EMBL/GenBank/DDBJ databases">
        <title>Genome assemblies of Stephania.</title>
        <authorList>
            <person name="Yang L."/>
        </authorList>
    </citation>
    <scope>NUCLEOTIDE SEQUENCE [LARGE SCALE GENOMIC DNA]</scope>
    <source>
        <strain evidence="3">QJT</strain>
        <tissue evidence="3">Leaf</tissue>
    </source>
</reference>
<dbReference type="PANTHER" id="PTHR46781:SF2">
    <property type="entry name" value="ALPHA 1,4-GLYCOSYLTRANSFERASE FAMILY PROTEIN"/>
    <property type="match status" value="1"/>
</dbReference>
<dbReference type="InterPro" id="IPR007652">
    <property type="entry name" value="A1-4-GlycosylTfrase_dom"/>
</dbReference>
<name>A0AAP0IZ79_9MAGN</name>
<dbReference type="InterPro" id="IPR007577">
    <property type="entry name" value="GlycoTrfase_DXD_sugar-bd_CS"/>
</dbReference>
<dbReference type="Proteomes" id="UP001417504">
    <property type="component" value="Unassembled WGS sequence"/>
</dbReference>
<keyword evidence="1" id="KW-0472">Membrane</keyword>
<dbReference type="InterPro" id="IPR029044">
    <property type="entry name" value="Nucleotide-diphossugar_trans"/>
</dbReference>
<dbReference type="EMBL" id="JBBNAE010000005">
    <property type="protein sequence ID" value="KAK9124468.1"/>
    <property type="molecule type" value="Genomic_DNA"/>
</dbReference>
<dbReference type="PANTHER" id="PTHR46781">
    <property type="entry name" value="ALPHA 1,4-GLYCOSYLTRANSFERASE FAMILY PROTEIN"/>
    <property type="match status" value="1"/>
</dbReference>
<gene>
    <name evidence="3" type="ORF">Sjap_014070</name>
</gene>
<keyword evidence="1" id="KW-0812">Transmembrane</keyword>
<evidence type="ECO:0000256" key="1">
    <source>
        <dbReference type="SAM" id="Phobius"/>
    </source>
</evidence>
<dbReference type="SUPFAM" id="SSF53448">
    <property type="entry name" value="Nucleotide-diphospho-sugar transferases"/>
    <property type="match status" value="1"/>
</dbReference>
<proteinExistence type="predicted"/>